<sequence>MIRNSILAALALSVGAAALVAPTVLAAHDRGFGRGGMSGHEMRGMMHDMPGHGMMGGMMGMGGMMAGSGLDFAELDADGDGKITEEEFRAHRQAEIAGLDADGDNLISAEELSAHIAGRMQARAEVMAKRMLESRDLDGDGKLGAAEMLAMPMPERMFGFADADGDGAVSADEFDAVHEWMGRRGAMHRMFAPDAATGEEGGTE</sequence>
<evidence type="ECO:0000313" key="4">
    <source>
        <dbReference type="Proteomes" id="UP001209535"/>
    </source>
</evidence>
<dbReference type="Pfam" id="PF13202">
    <property type="entry name" value="EF-hand_5"/>
    <property type="match status" value="3"/>
</dbReference>
<evidence type="ECO:0000256" key="1">
    <source>
        <dbReference type="SAM" id="SignalP"/>
    </source>
</evidence>
<evidence type="ECO:0000313" key="3">
    <source>
        <dbReference type="EMBL" id="MCU9847768.1"/>
    </source>
</evidence>
<keyword evidence="4" id="KW-1185">Reference proteome</keyword>
<evidence type="ECO:0000259" key="2">
    <source>
        <dbReference type="PROSITE" id="PS50222"/>
    </source>
</evidence>
<dbReference type="PROSITE" id="PS50222">
    <property type="entry name" value="EF_HAND_2"/>
    <property type="match status" value="2"/>
</dbReference>
<dbReference type="InterPro" id="IPR002048">
    <property type="entry name" value="EF_hand_dom"/>
</dbReference>
<proteinExistence type="predicted"/>
<feature type="chain" id="PRO_5047333121" evidence="1">
    <location>
        <begin position="27"/>
        <end position="204"/>
    </location>
</feature>
<dbReference type="PROSITE" id="PS00018">
    <property type="entry name" value="EF_HAND_1"/>
    <property type="match status" value="3"/>
</dbReference>
<feature type="domain" description="EF-hand" evidence="2">
    <location>
        <begin position="72"/>
        <end position="98"/>
    </location>
</feature>
<dbReference type="Proteomes" id="UP001209535">
    <property type="component" value="Unassembled WGS sequence"/>
</dbReference>
<organism evidence="3 4">
    <name type="scientific">Albidovulum salinarum</name>
    <dbReference type="NCBI Taxonomy" id="2984153"/>
    <lineage>
        <taxon>Bacteria</taxon>
        <taxon>Pseudomonadati</taxon>
        <taxon>Pseudomonadota</taxon>
        <taxon>Alphaproteobacteria</taxon>
        <taxon>Rhodobacterales</taxon>
        <taxon>Paracoccaceae</taxon>
        <taxon>Albidovulum</taxon>
    </lineage>
</organism>
<accession>A0ABT2X1E7</accession>
<dbReference type="Gene3D" id="1.10.238.10">
    <property type="entry name" value="EF-hand"/>
    <property type="match status" value="2"/>
</dbReference>
<reference evidence="3 4" key="1">
    <citation type="submission" date="2022-10" db="EMBL/GenBank/DDBJ databases">
        <title>Defluviimonas sp. nov., isolated from ocean surface sediments.</title>
        <authorList>
            <person name="He W."/>
            <person name="Wang L."/>
            <person name="Zhang D.-F."/>
        </authorList>
    </citation>
    <scope>NUCLEOTIDE SEQUENCE [LARGE SCALE GENOMIC DNA]</scope>
    <source>
        <strain evidence="3 4">WL0024</strain>
    </source>
</reference>
<name>A0ABT2X1E7_9RHOB</name>
<feature type="signal peptide" evidence="1">
    <location>
        <begin position="1"/>
        <end position="26"/>
    </location>
</feature>
<dbReference type="RefSeq" id="WP_263334557.1">
    <property type="nucleotide sequence ID" value="NZ_JAOVQO010000005.1"/>
</dbReference>
<dbReference type="SUPFAM" id="SSF47473">
    <property type="entry name" value="EF-hand"/>
    <property type="match status" value="1"/>
</dbReference>
<feature type="domain" description="EF-hand" evidence="2">
    <location>
        <begin position="149"/>
        <end position="184"/>
    </location>
</feature>
<comment type="caution">
    <text evidence="3">The sequence shown here is derived from an EMBL/GenBank/DDBJ whole genome shotgun (WGS) entry which is preliminary data.</text>
</comment>
<gene>
    <name evidence="3" type="ORF">OEZ60_07080</name>
</gene>
<dbReference type="EMBL" id="JAOVQO010000005">
    <property type="protein sequence ID" value="MCU9847768.1"/>
    <property type="molecule type" value="Genomic_DNA"/>
</dbReference>
<dbReference type="InterPro" id="IPR018247">
    <property type="entry name" value="EF_Hand_1_Ca_BS"/>
</dbReference>
<keyword evidence="1" id="KW-0732">Signal</keyword>
<dbReference type="InterPro" id="IPR011992">
    <property type="entry name" value="EF-hand-dom_pair"/>
</dbReference>
<protein>
    <submittedName>
        <fullName evidence="3">EF-hand domain-containing protein</fullName>
    </submittedName>
</protein>